<evidence type="ECO:0000313" key="1">
    <source>
        <dbReference type="EMBL" id="GEP04835.1"/>
    </source>
</evidence>
<evidence type="ECO:0000313" key="2">
    <source>
        <dbReference type="EMBL" id="GLS63660.1"/>
    </source>
</evidence>
<dbReference type="EMBL" id="BJZU01000052">
    <property type="protein sequence ID" value="GEP04835.1"/>
    <property type="molecule type" value="Genomic_DNA"/>
</dbReference>
<reference evidence="4" key="2">
    <citation type="journal article" date="2019" name="Int. J. Syst. Evol. Microbiol.">
        <title>The Global Catalogue of Microorganisms (GCM) 10K type strain sequencing project: providing services to taxonomists for standard genome sequencing and annotation.</title>
        <authorList>
            <consortium name="The Broad Institute Genomics Platform"/>
            <consortium name="The Broad Institute Genome Sequencing Center for Infectious Disease"/>
            <person name="Wu L."/>
            <person name="Ma J."/>
        </authorList>
    </citation>
    <scope>NUCLEOTIDE SEQUENCE [LARGE SCALE GENOMIC DNA]</scope>
    <source>
        <strain evidence="4">NBRC 107715</strain>
    </source>
</reference>
<keyword evidence="4" id="KW-1185">Reference proteome</keyword>
<reference evidence="2" key="1">
    <citation type="journal article" date="2014" name="Int. J. Syst. Evol. Microbiol.">
        <title>Complete genome of a new Firmicutes species belonging to the dominant human colonic microbiota ('Ruminococcus bicirculans') reveals two chromosomes and a selective capacity to utilize plant glucans.</title>
        <authorList>
            <consortium name="NISC Comparative Sequencing Program"/>
            <person name="Wegmann U."/>
            <person name="Louis P."/>
            <person name="Goesmann A."/>
            <person name="Henrissat B."/>
            <person name="Duncan S.H."/>
            <person name="Flint H.J."/>
        </authorList>
    </citation>
    <scope>NUCLEOTIDE SEQUENCE</scope>
    <source>
        <strain evidence="2">NBRC 107715</strain>
    </source>
</reference>
<reference evidence="1 3" key="3">
    <citation type="submission" date="2019-07" db="EMBL/GenBank/DDBJ databases">
        <title>Whole genome shotgun sequence of Methylobacterium oxalidis NBRC 107715.</title>
        <authorList>
            <person name="Hosoyama A."/>
            <person name="Uohara A."/>
            <person name="Ohji S."/>
            <person name="Ichikawa N."/>
        </authorList>
    </citation>
    <scope>NUCLEOTIDE SEQUENCE [LARGE SCALE GENOMIC DNA]</scope>
    <source>
        <strain evidence="1 3">NBRC 107715</strain>
    </source>
</reference>
<dbReference type="Proteomes" id="UP001156856">
    <property type="component" value="Unassembled WGS sequence"/>
</dbReference>
<dbReference type="EMBL" id="BSPK01000025">
    <property type="protein sequence ID" value="GLS63660.1"/>
    <property type="molecule type" value="Genomic_DNA"/>
</dbReference>
<proteinExistence type="predicted"/>
<sequence>MRFDLDPNGSWLVDPRDLATRLGVSVSYLKRQMSLGLVSSRVDPGRDDDEGRSRVTIRAVAAAWEGIFDCDGALLSERRI</sequence>
<organism evidence="1 3">
    <name type="scientific">Methylobacterium oxalidis</name>
    <dbReference type="NCBI Taxonomy" id="944322"/>
    <lineage>
        <taxon>Bacteria</taxon>
        <taxon>Pseudomonadati</taxon>
        <taxon>Pseudomonadota</taxon>
        <taxon>Alphaproteobacteria</taxon>
        <taxon>Hyphomicrobiales</taxon>
        <taxon>Methylobacteriaceae</taxon>
        <taxon>Methylobacterium</taxon>
    </lineage>
</organism>
<protein>
    <submittedName>
        <fullName evidence="1">Uncharacterized protein</fullName>
    </submittedName>
</protein>
<gene>
    <name evidence="2" type="ORF">GCM10007888_20410</name>
    <name evidence="1" type="ORF">MOX02_28730</name>
</gene>
<name>A0A512J4F0_9HYPH</name>
<reference evidence="2" key="4">
    <citation type="submission" date="2023-01" db="EMBL/GenBank/DDBJ databases">
        <title>Draft genome sequence of Methylobacterium oxalidis strain NBRC 107715.</title>
        <authorList>
            <person name="Sun Q."/>
            <person name="Mori K."/>
        </authorList>
    </citation>
    <scope>NUCLEOTIDE SEQUENCE</scope>
    <source>
        <strain evidence="2">NBRC 107715</strain>
    </source>
</reference>
<evidence type="ECO:0000313" key="4">
    <source>
        <dbReference type="Proteomes" id="UP001156856"/>
    </source>
</evidence>
<dbReference type="AlphaFoldDB" id="A0A512J4F0"/>
<dbReference type="OrthoDB" id="7996580at2"/>
<dbReference type="InterPro" id="IPR045389">
    <property type="entry name" value="DUF6522"/>
</dbReference>
<dbReference type="RefSeq" id="WP_147026426.1">
    <property type="nucleotide sequence ID" value="NZ_BJZU01000052.1"/>
</dbReference>
<comment type="caution">
    <text evidence="1">The sequence shown here is derived from an EMBL/GenBank/DDBJ whole genome shotgun (WGS) entry which is preliminary data.</text>
</comment>
<dbReference type="Proteomes" id="UP000321960">
    <property type="component" value="Unassembled WGS sequence"/>
</dbReference>
<accession>A0A512J4F0</accession>
<dbReference type="Pfam" id="PF20132">
    <property type="entry name" value="DUF6522"/>
    <property type="match status" value="1"/>
</dbReference>
<evidence type="ECO:0000313" key="3">
    <source>
        <dbReference type="Proteomes" id="UP000321960"/>
    </source>
</evidence>